<protein>
    <recommendedName>
        <fullName evidence="1">KATNIP domain-containing protein</fullName>
    </recommendedName>
</protein>
<gene>
    <name evidence="2" type="ORF">M9Y10_008534</name>
</gene>
<evidence type="ECO:0000259" key="1">
    <source>
        <dbReference type="Pfam" id="PF14652"/>
    </source>
</evidence>
<comment type="caution">
    <text evidence="2">The sequence shown here is derived from an EMBL/GenBank/DDBJ whole genome shotgun (WGS) entry which is preliminary data.</text>
</comment>
<proteinExistence type="predicted"/>
<reference evidence="2 3" key="1">
    <citation type="submission" date="2024-04" db="EMBL/GenBank/DDBJ databases">
        <title>Tritrichomonas musculus Genome.</title>
        <authorList>
            <person name="Alves-Ferreira E."/>
            <person name="Grigg M."/>
            <person name="Lorenzi H."/>
            <person name="Galac M."/>
        </authorList>
    </citation>
    <scope>NUCLEOTIDE SEQUENCE [LARGE SCALE GENOMIC DNA]</scope>
    <source>
        <strain evidence="2 3">EAF2021</strain>
    </source>
</reference>
<name>A0ABR2IZ53_9EUKA</name>
<evidence type="ECO:0000313" key="3">
    <source>
        <dbReference type="Proteomes" id="UP001470230"/>
    </source>
</evidence>
<feature type="domain" description="KATNIP" evidence="1">
    <location>
        <begin position="375"/>
        <end position="505"/>
    </location>
</feature>
<keyword evidence="3" id="KW-1185">Reference proteome</keyword>
<accession>A0ABR2IZ53</accession>
<sequence>MNSHSPKNVMSNIHLPFISPLSPKARGVPSSGISIKKGMLKKQNTQSSIQYNQFGQIEIHPTFSPTSNGKIVGRCSIPNIRTPQSPTFKKDLYSSRNNENDNINSSSSINLLKQINLKTTFNMPNKKKIQKPKFAVKSSCLPKIGRNIISIRFDTNWENTSEICLYFIALVDKSNHQINPLNSASQNDDDDDNSQPVYIASLPEPSSLEKLESLLDSSYIKKENSIFCENFDDQKLTIFLSVHSSIEVGGIRIFNPTTKNQSAAKDVSIYVNAELCCKGQIPQNFGVNLKCNISAIESNLPLIQENQSKTDVSNNENEFSLEDQSLIPRTIAHRDKYGLLPTTPISELKIEIIETYMGLITLGEQEKNSSLPKNQNYVGINGFDILDLFGNPIYTNALMSESKEMNHSDDIKNGSIKEVNIRGISQLINCGMLLKKKKKTNNPEEMLLGEMDRTQYPTFIFTFTKPTCISKILIWNYNGNEENLKCSVRKLKIYTNNQLFWFGKIPCCDGKITNMLKSVYSIQLYEQIPNIELIQL</sequence>
<dbReference type="EMBL" id="JAPFFF010000014">
    <property type="protein sequence ID" value="KAK8870647.1"/>
    <property type="molecule type" value="Genomic_DNA"/>
</dbReference>
<dbReference type="Pfam" id="PF14652">
    <property type="entry name" value="DUF4457"/>
    <property type="match status" value="1"/>
</dbReference>
<organism evidence="2 3">
    <name type="scientific">Tritrichomonas musculus</name>
    <dbReference type="NCBI Taxonomy" id="1915356"/>
    <lineage>
        <taxon>Eukaryota</taxon>
        <taxon>Metamonada</taxon>
        <taxon>Parabasalia</taxon>
        <taxon>Tritrichomonadida</taxon>
        <taxon>Tritrichomonadidae</taxon>
        <taxon>Tritrichomonas</taxon>
    </lineage>
</organism>
<dbReference type="Proteomes" id="UP001470230">
    <property type="component" value="Unassembled WGS sequence"/>
</dbReference>
<dbReference type="PANTHER" id="PTHR21534:SF0">
    <property type="entry name" value="KATANIN-INTERACTING PROTEIN"/>
    <property type="match status" value="1"/>
</dbReference>
<dbReference type="InterPro" id="IPR027859">
    <property type="entry name" value="KATNIP_dom"/>
</dbReference>
<dbReference type="PANTHER" id="PTHR21534">
    <property type="entry name" value="KATANIN-INTERACTING PROTEIN"/>
    <property type="match status" value="1"/>
</dbReference>
<dbReference type="InterPro" id="IPR026704">
    <property type="entry name" value="KATNIP"/>
</dbReference>
<evidence type="ECO:0000313" key="2">
    <source>
        <dbReference type="EMBL" id="KAK8870647.1"/>
    </source>
</evidence>